<dbReference type="PANTHER" id="PTHR46363:SF1">
    <property type="entry name" value="DEOXYRIBONUCLEASE TATDN2-RELATED"/>
    <property type="match status" value="1"/>
</dbReference>
<dbReference type="PANTHER" id="PTHR46363">
    <property type="entry name" value="DEOXYRIBONUCLEASE TATDN2-RELATED"/>
    <property type="match status" value="1"/>
</dbReference>
<proteinExistence type="predicted"/>
<dbReference type="GO" id="GO:0016788">
    <property type="term" value="F:hydrolase activity, acting on ester bonds"/>
    <property type="evidence" value="ECO:0007669"/>
    <property type="project" value="InterPro"/>
</dbReference>
<dbReference type="OrthoDB" id="6079689at2759"/>
<keyword evidence="5" id="KW-1185">Reference proteome</keyword>
<dbReference type="Pfam" id="PF01026">
    <property type="entry name" value="TatD_DNase"/>
    <property type="match status" value="1"/>
</dbReference>
<feature type="binding site" evidence="3">
    <location>
        <position position="123"/>
    </location>
    <ligand>
        <name>a divalent metal cation</name>
        <dbReference type="ChEBI" id="CHEBI:60240"/>
        <label>1</label>
    </ligand>
</feature>
<keyword evidence="1 3" id="KW-0479">Metal-binding</keyword>
<feature type="binding site" evidence="3">
    <location>
        <position position="31"/>
    </location>
    <ligand>
        <name>a divalent metal cation</name>
        <dbReference type="ChEBI" id="CHEBI:60240"/>
        <label>1</label>
    </ligand>
</feature>
<dbReference type="InterPro" id="IPR001130">
    <property type="entry name" value="TatD-like"/>
</dbReference>
<evidence type="ECO:0000256" key="3">
    <source>
        <dbReference type="PIRSR" id="PIRSR005902-1"/>
    </source>
</evidence>
<name>A0A9Q0LR40_ANAIG</name>
<dbReference type="SUPFAM" id="SSF51556">
    <property type="entry name" value="Metallo-dependent hydrolases"/>
    <property type="match status" value="1"/>
</dbReference>
<gene>
    <name evidence="4" type="ORF">M0811_05064</name>
</gene>
<feature type="binding site" evidence="3">
    <location>
        <position position="236"/>
    </location>
    <ligand>
        <name>a divalent metal cation</name>
        <dbReference type="ChEBI" id="CHEBI:60240"/>
        <label>1</label>
    </ligand>
</feature>
<evidence type="ECO:0000313" key="4">
    <source>
        <dbReference type="EMBL" id="KAJ5078276.1"/>
    </source>
</evidence>
<dbReference type="Proteomes" id="UP001149090">
    <property type="component" value="Unassembled WGS sequence"/>
</dbReference>
<dbReference type="EMBL" id="JAPDFW010000054">
    <property type="protein sequence ID" value="KAJ5078276.1"/>
    <property type="molecule type" value="Genomic_DNA"/>
</dbReference>
<dbReference type="Gene3D" id="3.20.20.140">
    <property type="entry name" value="Metal-dependent hydrolases"/>
    <property type="match status" value="1"/>
</dbReference>
<feature type="binding site" evidence="3">
    <location>
        <position position="184"/>
    </location>
    <ligand>
        <name>a divalent metal cation</name>
        <dbReference type="ChEBI" id="CHEBI:60240"/>
        <label>2</label>
    </ligand>
</feature>
<dbReference type="InterPro" id="IPR032466">
    <property type="entry name" value="Metal_Hydrolase"/>
</dbReference>
<protein>
    <submittedName>
        <fullName evidence="4">Deoxyribonuclease tatdn2-related</fullName>
    </submittedName>
</protein>
<dbReference type="NCBIfam" id="TIGR00010">
    <property type="entry name" value="YchF/TatD family DNA exonuclease"/>
    <property type="match status" value="1"/>
</dbReference>
<dbReference type="AlphaFoldDB" id="A0A9Q0LR40"/>
<organism evidence="4 5">
    <name type="scientific">Anaeramoeba ignava</name>
    <name type="common">Anaerobic marine amoeba</name>
    <dbReference type="NCBI Taxonomy" id="1746090"/>
    <lineage>
        <taxon>Eukaryota</taxon>
        <taxon>Metamonada</taxon>
        <taxon>Anaeramoebidae</taxon>
        <taxon>Anaeramoeba</taxon>
    </lineage>
</organism>
<evidence type="ECO:0000313" key="5">
    <source>
        <dbReference type="Proteomes" id="UP001149090"/>
    </source>
</evidence>
<dbReference type="CDD" id="cd01310">
    <property type="entry name" value="TatD_DNAse"/>
    <property type="match status" value="1"/>
</dbReference>
<comment type="caution">
    <text evidence="4">The sequence shown here is derived from an EMBL/GenBank/DDBJ whole genome shotgun (WGS) entry which is preliminary data.</text>
</comment>
<evidence type="ECO:0000256" key="1">
    <source>
        <dbReference type="ARBA" id="ARBA00022723"/>
    </source>
</evidence>
<keyword evidence="2" id="KW-0378">Hydrolase</keyword>
<reference evidence="4" key="1">
    <citation type="submission" date="2022-10" db="EMBL/GenBank/DDBJ databases">
        <title>Novel sulphate-reducing endosymbionts in the free-living metamonad Anaeramoeba.</title>
        <authorList>
            <person name="Jerlstrom-Hultqvist J."/>
            <person name="Cepicka I."/>
            <person name="Gallot-Lavallee L."/>
            <person name="Salas-Leiva D."/>
            <person name="Curtis B.A."/>
            <person name="Zahonova K."/>
            <person name="Pipaliya S."/>
            <person name="Dacks J."/>
            <person name="Roger A.J."/>
        </authorList>
    </citation>
    <scope>NUCLEOTIDE SEQUENCE</scope>
    <source>
        <strain evidence="4">BMAN</strain>
    </source>
</reference>
<dbReference type="GO" id="GO:0004536">
    <property type="term" value="F:DNA nuclease activity"/>
    <property type="evidence" value="ECO:0007669"/>
    <property type="project" value="InterPro"/>
</dbReference>
<dbReference type="GO" id="GO:0046872">
    <property type="term" value="F:metal ion binding"/>
    <property type="evidence" value="ECO:0007669"/>
    <property type="project" value="UniProtKB-KW"/>
</dbReference>
<sequence length="287" mass="33669">MEKIEQKETNQETNEKIIEKTIFPYIDTHCHLDMIFERVKLNYSKKSWTEIQQELKFEEGIQNAVAIACDPINFDTVFDIVSKYEPVYGAFGLHPHDSKKFNQDIENKLVEFMKNPKIKAWGEMGLDYHYNFSPKEDQINAFTKQLKKAIELQKPLVIHTREAEEDTLKIFKEFIPKEWKFHVHCYTSSLEFAENIMKEWPNAYFGFTGVITFKTAKNLLKVVEKVPLDRILSETDGPYMAPVPYRGKIAHPGMIPKIIDKIVSVKKIQKEKVYSTLVENAKNFYQF</sequence>
<dbReference type="PROSITE" id="PS01137">
    <property type="entry name" value="TATD_1"/>
    <property type="match status" value="1"/>
</dbReference>
<dbReference type="PROSITE" id="PS01091">
    <property type="entry name" value="TATD_3"/>
    <property type="match status" value="1"/>
</dbReference>
<accession>A0A9Q0LR40</accession>
<evidence type="ECO:0000256" key="2">
    <source>
        <dbReference type="ARBA" id="ARBA00022801"/>
    </source>
</evidence>
<feature type="binding site" evidence="3">
    <location>
        <position position="159"/>
    </location>
    <ligand>
        <name>a divalent metal cation</name>
        <dbReference type="ChEBI" id="CHEBI:60240"/>
        <label>2</label>
    </ligand>
</feature>
<dbReference type="InterPro" id="IPR015991">
    <property type="entry name" value="TatD/YcfH-like"/>
</dbReference>
<dbReference type="OMA" id="THCHLEY"/>
<dbReference type="PROSITE" id="PS01090">
    <property type="entry name" value="TATD_2"/>
    <property type="match status" value="1"/>
</dbReference>
<dbReference type="FunFam" id="3.20.20.140:FF:000005">
    <property type="entry name" value="TatD family hydrolase"/>
    <property type="match status" value="1"/>
</dbReference>
<dbReference type="PIRSF" id="PIRSF005902">
    <property type="entry name" value="DNase_TatD"/>
    <property type="match status" value="1"/>
</dbReference>
<feature type="binding site" evidence="3">
    <location>
        <position position="29"/>
    </location>
    <ligand>
        <name>a divalent metal cation</name>
        <dbReference type="ChEBI" id="CHEBI:60240"/>
        <label>1</label>
    </ligand>
</feature>
<dbReference type="InterPro" id="IPR018228">
    <property type="entry name" value="DNase_TatD-rel_CS"/>
</dbReference>